<evidence type="ECO:0000313" key="1">
    <source>
        <dbReference type="EMBL" id="JAI84502.1"/>
    </source>
</evidence>
<proteinExistence type="predicted"/>
<organism evidence="1">
    <name type="scientific">Daphnia magna</name>
    <dbReference type="NCBI Taxonomy" id="35525"/>
    <lineage>
        <taxon>Eukaryota</taxon>
        <taxon>Metazoa</taxon>
        <taxon>Ecdysozoa</taxon>
        <taxon>Arthropoda</taxon>
        <taxon>Crustacea</taxon>
        <taxon>Branchiopoda</taxon>
        <taxon>Diplostraca</taxon>
        <taxon>Cladocera</taxon>
        <taxon>Anomopoda</taxon>
        <taxon>Daphniidae</taxon>
        <taxon>Daphnia</taxon>
    </lineage>
</organism>
<dbReference type="AlphaFoldDB" id="A0A0P4YD42"/>
<evidence type="ECO:0000313" key="2">
    <source>
        <dbReference type="EMBL" id="JAN88649.1"/>
    </source>
</evidence>
<reference evidence="1" key="3">
    <citation type="submission" date="2015-10" db="EMBL/GenBank/DDBJ databases">
        <authorList>
            <person name="Gilbert D.G."/>
        </authorList>
    </citation>
    <scope>NUCLEOTIDE SEQUENCE</scope>
</reference>
<sequence>MLHTWNALHSACFSPKYYIPSSNLLNLITHVRHGGPSGARSSLVTHFLHFRLPWTRLNLCRPIGTLWPFDLICCWCCTAFTHGNMSCRKTSIWFWPSVHFATSFPPQSIIRFLFLLLRRIVKLNSVPER</sequence>
<name>A0A0P4YD42_9CRUS</name>
<reference evidence="2" key="2">
    <citation type="submission" date="2015-10" db="EMBL/GenBank/DDBJ databases">
        <title>EvidentialGene: Evidence-directed Construction of Complete mRNA Transcriptomes without Genomes.</title>
        <authorList>
            <person name="Gilbert D.G."/>
        </authorList>
    </citation>
    <scope>NUCLEOTIDE SEQUENCE</scope>
</reference>
<accession>A0A0P4YD42</accession>
<protein>
    <submittedName>
        <fullName evidence="1">Uncharacterized protein</fullName>
    </submittedName>
</protein>
<dbReference type="EMBL" id="GDIP01238899">
    <property type="protein sequence ID" value="JAI84502.1"/>
    <property type="molecule type" value="Transcribed_RNA"/>
</dbReference>
<dbReference type="EMBL" id="GDIQ01006088">
    <property type="protein sequence ID" value="JAN88649.1"/>
    <property type="molecule type" value="Transcribed_RNA"/>
</dbReference>
<reference evidence="1" key="1">
    <citation type="submission" date="2015-10" db="EMBL/GenBank/DDBJ databases">
        <title>Daphnia magna gene sets from two clonal populations assembled and annotated with EvidentialGene.</title>
        <authorList>
            <person name="Gilbert D."/>
            <person name="Podicheti R."/>
            <person name="Orsini L."/>
            <person name="Colbourne J."/>
            <person name="Pfrender M."/>
        </authorList>
    </citation>
    <scope>NUCLEOTIDE SEQUENCE</scope>
</reference>